<organism evidence="7 8">
    <name type="scientific">Candidatus Anaerobutyricum stercoripullorum</name>
    <dbReference type="NCBI Taxonomy" id="2838456"/>
    <lineage>
        <taxon>Bacteria</taxon>
        <taxon>Bacillati</taxon>
        <taxon>Bacillota</taxon>
        <taxon>Clostridia</taxon>
        <taxon>Lachnospirales</taxon>
        <taxon>Lachnospiraceae</taxon>
        <taxon>Anaerobutyricum</taxon>
    </lineage>
</organism>
<dbReference type="InterPro" id="IPR007197">
    <property type="entry name" value="rSAM"/>
</dbReference>
<dbReference type="AlphaFoldDB" id="A0A9D1X5C8"/>
<comment type="caution">
    <text evidence="7">The sequence shown here is derived from an EMBL/GenBank/DDBJ whole genome shotgun (WGS) entry which is preliminary data.</text>
</comment>
<evidence type="ECO:0000256" key="4">
    <source>
        <dbReference type="ARBA" id="ARBA00023014"/>
    </source>
</evidence>
<dbReference type="PANTHER" id="PTHR43273:SF3">
    <property type="entry name" value="ANAEROBIC SULFATASE-MATURATING ENZYME HOMOLOG ASLB-RELATED"/>
    <property type="match status" value="1"/>
</dbReference>
<dbReference type="Gene3D" id="3.20.20.70">
    <property type="entry name" value="Aldolase class I"/>
    <property type="match status" value="1"/>
</dbReference>
<dbReference type="GO" id="GO:0046872">
    <property type="term" value="F:metal ion binding"/>
    <property type="evidence" value="ECO:0007669"/>
    <property type="project" value="UniProtKB-KW"/>
</dbReference>
<dbReference type="PROSITE" id="PS51918">
    <property type="entry name" value="RADICAL_SAM"/>
    <property type="match status" value="1"/>
</dbReference>
<evidence type="ECO:0000256" key="1">
    <source>
        <dbReference type="ARBA" id="ARBA00022691"/>
    </source>
</evidence>
<dbReference type="Pfam" id="PF04055">
    <property type="entry name" value="Radical_SAM"/>
    <property type="match status" value="1"/>
</dbReference>
<dbReference type="InterPro" id="IPR023867">
    <property type="entry name" value="Sulphatase_maturase_rSAM"/>
</dbReference>
<evidence type="ECO:0000256" key="2">
    <source>
        <dbReference type="ARBA" id="ARBA00022723"/>
    </source>
</evidence>
<gene>
    <name evidence="7" type="ORF">H9849_07545</name>
</gene>
<keyword evidence="2" id="KW-0479">Metal-binding</keyword>
<keyword evidence="1" id="KW-0949">S-adenosyl-L-methionine</keyword>
<keyword evidence="4" id="KW-0411">Iron-sulfur</keyword>
<reference evidence="7" key="1">
    <citation type="journal article" date="2021" name="PeerJ">
        <title>Extensive microbial diversity within the chicken gut microbiome revealed by metagenomics and culture.</title>
        <authorList>
            <person name="Gilroy R."/>
            <person name="Ravi A."/>
            <person name="Getino M."/>
            <person name="Pursley I."/>
            <person name="Horton D.L."/>
            <person name="Alikhan N.F."/>
            <person name="Baker D."/>
            <person name="Gharbi K."/>
            <person name="Hall N."/>
            <person name="Watson M."/>
            <person name="Adriaenssens E.M."/>
            <person name="Foster-Nyarko E."/>
            <person name="Jarju S."/>
            <person name="Secka A."/>
            <person name="Antonio M."/>
            <person name="Oren A."/>
            <person name="Chaudhuri R.R."/>
            <person name="La Ragione R."/>
            <person name="Hildebrand F."/>
            <person name="Pallen M.J."/>
        </authorList>
    </citation>
    <scope>NUCLEOTIDE SEQUENCE</scope>
    <source>
        <strain evidence="7">ChiSxjej3B15-1167</strain>
    </source>
</reference>
<dbReference type="SUPFAM" id="SSF102114">
    <property type="entry name" value="Radical SAM enzymes"/>
    <property type="match status" value="1"/>
</dbReference>
<dbReference type="CDD" id="cd01335">
    <property type="entry name" value="Radical_SAM"/>
    <property type="match status" value="1"/>
</dbReference>
<dbReference type="PANTHER" id="PTHR43273">
    <property type="entry name" value="ANAEROBIC SULFATASE-MATURATING ENZYME HOMOLOG ASLB-RELATED"/>
    <property type="match status" value="1"/>
</dbReference>
<dbReference type="GO" id="GO:0051536">
    <property type="term" value="F:iron-sulfur cluster binding"/>
    <property type="evidence" value="ECO:0007669"/>
    <property type="project" value="UniProtKB-KW"/>
</dbReference>
<protein>
    <submittedName>
        <fullName evidence="7">Radical SAM protein</fullName>
    </submittedName>
</protein>
<dbReference type="SFLD" id="SFLDG01067">
    <property type="entry name" value="SPASM/twitch_domain_containing"/>
    <property type="match status" value="1"/>
</dbReference>
<keyword evidence="3" id="KW-0408">Iron</keyword>
<feature type="domain" description="Radical SAM core" evidence="6">
    <location>
        <begin position="1"/>
        <end position="208"/>
    </location>
</feature>
<evidence type="ECO:0000259" key="6">
    <source>
        <dbReference type="PROSITE" id="PS51918"/>
    </source>
</evidence>
<dbReference type="GO" id="GO:0016491">
    <property type="term" value="F:oxidoreductase activity"/>
    <property type="evidence" value="ECO:0007669"/>
    <property type="project" value="InterPro"/>
</dbReference>
<comment type="similarity">
    <text evidence="5">Belongs to the radical SAM superfamily. Anaerobic sulfatase-maturating enzyme family.</text>
</comment>
<evidence type="ECO:0000313" key="8">
    <source>
        <dbReference type="Proteomes" id="UP000886805"/>
    </source>
</evidence>
<dbReference type="EMBL" id="DXEQ01000222">
    <property type="protein sequence ID" value="HIX72861.1"/>
    <property type="molecule type" value="Genomic_DNA"/>
</dbReference>
<proteinExistence type="inferred from homology"/>
<evidence type="ECO:0000313" key="7">
    <source>
        <dbReference type="EMBL" id="HIX72861.1"/>
    </source>
</evidence>
<evidence type="ECO:0000256" key="5">
    <source>
        <dbReference type="ARBA" id="ARBA00023601"/>
    </source>
</evidence>
<dbReference type="SFLD" id="SFLDS00029">
    <property type="entry name" value="Radical_SAM"/>
    <property type="match status" value="1"/>
</dbReference>
<dbReference type="InterPro" id="IPR013785">
    <property type="entry name" value="Aldolase_TIM"/>
</dbReference>
<evidence type="ECO:0000256" key="3">
    <source>
        <dbReference type="ARBA" id="ARBA00023004"/>
    </source>
</evidence>
<dbReference type="Proteomes" id="UP000886805">
    <property type="component" value="Unassembled WGS sequence"/>
</dbReference>
<accession>A0A9D1X5C8</accession>
<name>A0A9D1X5C8_9FIRM</name>
<reference evidence="7" key="2">
    <citation type="submission" date="2021-04" db="EMBL/GenBank/DDBJ databases">
        <authorList>
            <person name="Gilroy R."/>
        </authorList>
    </citation>
    <scope>NUCLEOTIDE SEQUENCE</scope>
    <source>
        <strain evidence="7">ChiSxjej3B15-1167</strain>
    </source>
</reference>
<dbReference type="InterPro" id="IPR058240">
    <property type="entry name" value="rSAM_sf"/>
</dbReference>
<sequence>MANIMMTDVCNLRCPYCFANEFVNKDTNEISEENFNRAVDFIVGDGSHSSVGLIGGEPTVHSQFEKYLRRLIEDDRVKTVVVYTNGILLDKYWDVICHPKVRILVNCNCPEDIGEKNYERLCRNLDYMIETRMFKKNVTLGINMYQQDFPYAYIIELLKKYHFHHVRVSITVPNMEDGRNADAHVYFESMKPRMFEFFHELLSNEIIPNYDCNKIPSCLITEEDVESFRKYGKNRYIHEHIGRSNISDKIVKCSPVIDIRQDLTAVRCFGLSECTKQDIRNFSGIRELENYYRRTIDAYGCNTVYSEKCIDCHARLVQKCNGGCLAFKIKDILAMRDFSEQVVHKHAGAADR</sequence>